<name>A0A501PRN4_9PROT</name>
<proteinExistence type="predicted"/>
<keyword evidence="2" id="KW-1185">Reference proteome</keyword>
<accession>A0A501PRN4</accession>
<dbReference type="OrthoDB" id="3358108at2"/>
<dbReference type="NCBIfam" id="NF033832">
    <property type="entry name" value="sce7726_fam"/>
    <property type="match status" value="1"/>
</dbReference>
<dbReference type="InterPro" id="IPR047729">
    <property type="entry name" value="Sce7726-like"/>
</dbReference>
<dbReference type="EMBL" id="VFIY01000004">
    <property type="protein sequence ID" value="TPD62732.1"/>
    <property type="molecule type" value="Genomic_DNA"/>
</dbReference>
<reference evidence="2" key="1">
    <citation type="submission" date="2019-06" db="EMBL/GenBank/DDBJ databases">
        <title>The complete genome of Emcibacter congregatus ZYLT.</title>
        <authorList>
            <person name="Zhao Z."/>
        </authorList>
    </citation>
    <scope>NUCLEOTIDE SEQUENCE [LARGE SCALE GENOMIC DNA]</scope>
    <source>
        <strain evidence="2">MCCC 1A06723</strain>
    </source>
</reference>
<organism evidence="1 2">
    <name type="scientific">Emcibacter nanhaiensis</name>
    <dbReference type="NCBI Taxonomy" id="1505037"/>
    <lineage>
        <taxon>Bacteria</taxon>
        <taxon>Pseudomonadati</taxon>
        <taxon>Pseudomonadota</taxon>
        <taxon>Alphaproteobacteria</taxon>
        <taxon>Emcibacterales</taxon>
        <taxon>Emcibacteraceae</taxon>
        <taxon>Emcibacter</taxon>
    </lineage>
</organism>
<protein>
    <submittedName>
        <fullName evidence="1">Sce7726 family protein</fullName>
    </submittedName>
</protein>
<evidence type="ECO:0000313" key="1">
    <source>
        <dbReference type="EMBL" id="TPD62732.1"/>
    </source>
</evidence>
<sequence>MGGVTVLDADQIKVKLIDFLIDQDDCTLIASEVPFYQGYRKADLIHLANNSITAFEIKSDRDSLTKLLDQVSDYNHTFSFCYLVTTKKHLATARKLISPKTGIMLVEDSSISVVRKSKENKRLCKHSLTLALPGQDISKLTKNSRVDKALHSQRRYVESETTLQTLKKYFYEALFDKYHKNYTNFISDRGMRTTLTDLYYLQSSY</sequence>
<dbReference type="AlphaFoldDB" id="A0A501PRN4"/>
<gene>
    <name evidence="1" type="ORF">FIV46_01245</name>
</gene>
<comment type="caution">
    <text evidence="1">The sequence shown here is derived from an EMBL/GenBank/DDBJ whole genome shotgun (WGS) entry which is preliminary data.</text>
</comment>
<evidence type="ECO:0000313" key="2">
    <source>
        <dbReference type="Proteomes" id="UP000319148"/>
    </source>
</evidence>
<dbReference type="Proteomes" id="UP000319148">
    <property type="component" value="Unassembled WGS sequence"/>
</dbReference>